<feature type="transmembrane region" description="Helical" evidence="11">
    <location>
        <begin position="41"/>
        <end position="65"/>
    </location>
</feature>
<keyword evidence="6" id="KW-0479">Metal-binding</keyword>
<evidence type="ECO:0000256" key="3">
    <source>
        <dbReference type="ARBA" id="ARBA00022475"/>
    </source>
</evidence>
<feature type="non-terminal residue" evidence="12">
    <location>
        <position position="1"/>
    </location>
</feature>
<keyword evidence="10 11" id="KW-0472">Membrane</keyword>
<evidence type="ECO:0000256" key="10">
    <source>
        <dbReference type="ARBA" id="ARBA00023136"/>
    </source>
</evidence>
<accession>X0XP02</accession>
<dbReference type="Pfam" id="PF02322">
    <property type="entry name" value="Cyt_bd_oxida_II"/>
    <property type="match status" value="1"/>
</dbReference>
<evidence type="ECO:0000256" key="6">
    <source>
        <dbReference type="ARBA" id="ARBA00022723"/>
    </source>
</evidence>
<keyword evidence="8 11" id="KW-1133">Transmembrane helix</keyword>
<evidence type="ECO:0000256" key="7">
    <source>
        <dbReference type="ARBA" id="ARBA00022982"/>
    </source>
</evidence>
<evidence type="ECO:0008006" key="13">
    <source>
        <dbReference type="Google" id="ProtNLM"/>
    </source>
</evidence>
<keyword evidence="4" id="KW-0349">Heme</keyword>
<dbReference type="GO" id="GO:0016682">
    <property type="term" value="F:oxidoreductase activity, acting on diphenols and related substances as donors, oxygen as acceptor"/>
    <property type="evidence" value="ECO:0007669"/>
    <property type="project" value="TreeGrafter"/>
</dbReference>
<keyword evidence="5 11" id="KW-0812">Transmembrane</keyword>
<keyword evidence="9" id="KW-0408">Iron</keyword>
<dbReference type="AlphaFoldDB" id="X0XP02"/>
<keyword evidence="3" id="KW-1003">Cell membrane</keyword>
<keyword evidence="7" id="KW-0249">Electron transport</keyword>
<feature type="transmembrane region" description="Helical" evidence="11">
    <location>
        <begin position="151"/>
        <end position="173"/>
    </location>
</feature>
<evidence type="ECO:0000256" key="5">
    <source>
        <dbReference type="ARBA" id="ARBA00022692"/>
    </source>
</evidence>
<dbReference type="GO" id="GO:0070069">
    <property type="term" value="C:cytochrome complex"/>
    <property type="evidence" value="ECO:0007669"/>
    <property type="project" value="TreeGrafter"/>
</dbReference>
<reference evidence="12" key="1">
    <citation type="journal article" date="2014" name="Front. Microbiol.">
        <title>High frequency of phylogenetically diverse reductive dehalogenase-homologous genes in deep subseafloor sedimentary metagenomes.</title>
        <authorList>
            <person name="Kawai M."/>
            <person name="Futagami T."/>
            <person name="Toyoda A."/>
            <person name="Takaki Y."/>
            <person name="Nishi S."/>
            <person name="Hori S."/>
            <person name="Arai W."/>
            <person name="Tsubouchi T."/>
            <person name="Morono Y."/>
            <person name="Uchiyama I."/>
            <person name="Ito T."/>
            <person name="Fujiyama A."/>
            <person name="Inagaki F."/>
            <person name="Takami H."/>
        </authorList>
    </citation>
    <scope>NUCLEOTIDE SEQUENCE</scope>
    <source>
        <strain evidence="12">Expedition CK06-06</strain>
    </source>
</reference>
<feature type="transmembrane region" description="Helical" evidence="11">
    <location>
        <begin position="6"/>
        <end position="29"/>
    </location>
</feature>
<proteinExistence type="predicted"/>
<evidence type="ECO:0000256" key="11">
    <source>
        <dbReference type="SAM" id="Phobius"/>
    </source>
</evidence>
<evidence type="ECO:0000256" key="9">
    <source>
        <dbReference type="ARBA" id="ARBA00023004"/>
    </source>
</evidence>
<dbReference type="PANTHER" id="PTHR43141">
    <property type="entry name" value="CYTOCHROME BD2 SUBUNIT II"/>
    <property type="match status" value="1"/>
</dbReference>
<evidence type="ECO:0000313" key="12">
    <source>
        <dbReference type="EMBL" id="GAG44920.1"/>
    </source>
</evidence>
<dbReference type="GO" id="GO:0005886">
    <property type="term" value="C:plasma membrane"/>
    <property type="evidence" value="ECO:0007669"/>
    <property type="project" value="UniProtKB-SubCell"/>
</dbReference>
<feature type="transmembrane region" description="Helical" evidence="11">
    <location>
        <begin position="102"/>
        <end position="125"/>
    </location>
</feature>
<feature type="transmembrane region" description="Helical" evidence="11">
    <location>
        <begin position="77"/>
        <end position="95"/>
    </location>
</feature>
<evidence type="ECO:0000256" key="8">
    <source>
        <dbReference type="ARBA" id="ARBA00022989"/>
    </source>
</evidence>
<protein>
    <recommendedName>
        <fullName evidence="13">Cytochrome d ubiquinol oxidase subunit II</fullName>
    </recommendedName>
</protein>
<sequence>FLSLLNPYALLIGVLSLVMFVMHGAAFLAAKTEGTLQQRMARWTAGAWMAFVLLYVTATLASVFVSPFLFEGLLSSPFFWLFFLVLLGAVVYIPVASRAGKFLRAFLASCVTIAAMIGLTAISLFPRMLPSSLDLANSLTIYNASSTPRTLTVMLIIALIGMPLVIVYTAYIYRVFAGKVVIAEDSY</sequence>
<gene>
    <name evidence="12" type="ORF">S01H1_76562</name>
</gene>
<keyword evidence="2" id="KW-0813">Transport</keyword>
<evidence type="ECO:0000256" key="4">
    <source>
        <dbReference type="ARBA" id="ARBA00022617"/>
    </source>
</evidence>
<comment type="caution">
    <text evidence="12">The sequence shown here is derived from an EMBL/GenBank/DDBJ whole genome shotgun (WGS) entry which is preliminary data.</text>
</comment>
<name>X0XP02_9ZZZZ</name>
<dbReference type="GO" id="GO:0009055">
    <property type="term" value="F:electron transfer activity"/>
    <property type="evidence" value="ECO:0007669"/>
    <property type="project" value="TreeGrafter"/>
</dbReference>
<comment type="subcellular location">
    <subcellularLocation>
        <location evidence="1">Cell membrane</location>
        <topology evidence="1">Multi-pass membrane protein</topology>
    </subcellularLocation>
</comment>
<dbReference type="PANTHER" id="PTHR43141:SF5">
    <property type="entry name" value="CYTOCHROME BD-I UBIQUINOL OXIDASE SUBUNIT 2"/>
    <property type="match status" value="1"/>
</dbReference>
<dbReference type="GO" id="GO:0046872">
    <property type="term" value="F:metal ion binding"/>
    <property type="evidence" value="ECO:0007669"/>
    <property type="project" value="UniProtKB-KW"/>
</dbReference>
<evidence type="ECO:0000256" key="2">
    <source>
        <dbReference type="ARBA" id="ARBA00022448"/>
    </source>
</evidence>
<dbReference type="GO" id="GO:0019646">
    <property type="term" value="P:aerobic electron transport chain"/>
    <property type="evidence" value="ECO:0007669"/>
    <property type="project" value="TreeGrafter"/>
</dbReference>
<dbReference type="EMBL" id="BARS01051388">
    <property type="protein sequence ID" value="GAG44920.1"/>
    <property type="molecule type" value="Genomic_DNA"/>
</dbReference>
<evidence type="ECO:0000256" key="1">
    <source>
        <dbReference type="ARBA" id="ARBA00004651"/>
    </source>
</evidence>
<dbReference type="InterPro" id="IPR003317">
    <property type="entry name" value="Cyt-d_oxidase_su2"/>
</dbReference>
<organism evidence="12">
    <name type="scientific">marine sediment metagenome</name>
    <dbReference type="NCBI Taxonomy" id="412755"/>
    <lineage>
        <taxon>unclassified sequences</taxon>
        <taxon>metagenomes</taxon>
        <taxon>ecological metagenomes</taxon>
    </lineage>
</organism>